<proteinExistence type="predicted"/>
<name>A0A3L6DTZ3_MAIZE</name>
<gene>
    <name evidence="2" type="primary">BTS_3</name>
    <name evidence="2" type="ORF">Zm00014a_018945</name>
</gene>
<feature type="region of interest" description="Disordered" evidence="1">
    <location>
        <begin position="1"/>
        <end position="31"/>
    </location>
</feature>
<feature type="region of interest" description="Disordered" evidence="1">
    <location>
        <begin position="130"/>
        <end position="159"/>
    </location>
</feature>
<sequence>MATPTPMPGSEGTLVAVMPRSPSPTPAEAGTSATETPVLIFLYFHKAIRAELEALHGAAVLLATERTGDVAALAERCRFFFSIYKHHCDRDLRPLFLCFWPFSPVTSCWAGGLDPRSPLRLHSTSYIPFPPLPSSRRRHPSRHNRGGAGPNKPAGLEGR</sequence>
<dbReference type="Gene3D" id="1.20.120.520">
    <property type="entry name" value="nmb1532 protein domain like"/>
    <property type="match status" value="1"/>
</dbReference>
<evidence type="ECO:0000313" key="2">
    <source>
        <dbReference type="EMBL" id="PWZ12052.1"/>
    </source>
</evidence>
<dbReference type="AlphaFoldDB" id="A0A3L6DTZ3"/>
<evidence type="ECO:0000256" key="1">
    <source>
        <dbReference type="SAM" id="MobiDB-lite"/>
    </source>
</evidence>
<accession>A0A3L6DTZ3</accession>
<dbReference type="EMBL" id="NCVQ01000009">
    <property type="protein sequence ID" value="PWZ12052.1"/>
    <property type="molecule type" value="Genomic_DNA"/>
</dbReference>
<dbReference type="Proteomes" id="UP000251960">
    <property type="component" value="Chromosome 8"/>
</dbReference>
<feature type="compositionally biased region" description="Basic residues" evidence="1">
    <location>
        <begin position="135"/>
        <end position="145"/>
    </location>
</feature>
<protein>
    <submittedName>
        <fullName evidence="2">Zinc finger protein BRUTUS</fullName>
    </submittedName>
</protein>
<organism evidence="2">
    <name type="scientific">Zea mays</name>
    <name type="common">Maize</name>
    <dbReference type="NCBI Taxonomy" id="4577"/>
    <lineage>
        <taxon>Eukaryota</taxon>
        <taxon>Viridiplantae</taxon>
        <taxon>Streptophyta</taxon>
        <taxon>Embryophyta</taxon>
        <taxon>Tracheophyta</taxon>
        <taxon>Spermatophyta</taxon>
        <taxon>Magnoliopsida</taxon>
        <taxon>Liliopsida</taxon>
        <taxon>Poales</taxon>
        <taxon>Poaceae</taxon>
        <taxon>PACMAD clade</taxon>
        <taxon>Panicoideae</taxon>
        <taxon>Andropogonodae</taxon>
        <taxon>Andropogoneae</taxon>
        <taxon>Tripsacinae</taxon>
        <taxon>Zea</taxon>
    </lineage>
</organism>
<comment type="caution">
    <text evidence="2">The sequence shown here is derived from an EMBL/GenBank/DDBJ whole genome shotgun (WGS) entry which is preliminary data.</text>
</comment>
<reference evidence="2" key="1">
    <citation type="journal article" date="2018" name="Nat. Genet.">
        <title>Extensive intraspecific gene order and gene structural variations between Mo17 and other maize genomes.</title>
        <authorList>
            <person name="Sun S."/>
            <person name="Zhou Y."/>
            <person name="Chen J."/>
            <person name="Shi J."/>
            <person name="Zhao H."/>
            <person name="Zhao H."/>
            <person name="Song W."/>
            <person name="Zhang M."/>
            <person name="Cui Y."/>
            <person name="Dong X."/>
            <person name="Liu H."/>
            <person name="Ma X."/>
            <person name="Jiao Y."/>
            <person name="Wang B."/>
            <person name="Wei X."/>
            <person name="Stein J.C."/>
            <person name="Glaubitz J.C."/>
            <person name="Lu F."/>
            <person name="Yu G."/>
            <person name="Liang C."/>
            <person name="Fengler K."/>
            <person name="Li B."/>
            <person name="Rafalski A."/>
            <person name="Schnable P.S."/>
            <person name="Ware D.H."/>
            <person name="Buckler E.S."/>
            <person name="Lai J."/>
        </authorList>
    </citation>
    <scope>NUCLEOTIDE SEQUENCE [LARGE SCALE GENOMIC DNA]</scope>
    <source>
        <tissue evidence="2">Seedling</tissue>
    </source>
</reference>